<dbReference type="Pfam" id="PF14457">
    <property type="entry name" value="Prok-E2_A"/>
    <property type="match status" value="1"/>
</dbReference>
<reference evidence="2" key="2">
    <citation type="submission" date="2021-04" db="EMBL/GenBank/DDBJ databases">
        <authorList>
            <person name="Gilroy R."/>
        </authorList>
    </citation>
    <scope>NUCLEOTIDE SEQUENCE</scope>
    <source>
        <strain evidence="2">CHK179-28034</strain>
    </source>
</reference>
<evidence type="ECO:0000313" key="2">
    <source>
        <dbReference type="EMBL" id="HIZ38819.1"/>
    </source>
</evidence>
<evidence type="ECO:0000313" key="3">
    <source>
        <dbReference type="Proteomes" id="UP000824049"/>
    </source>
</evidence>
<dbReference type="AlphaFoldDB" id="A0A9D2EJG2"/>
<proteinExistence type="predicted"/>
<dbReference type="SUPFAM" id="SSF69572">
    <property type="entry name" value="Activating enzymes of the ubiquitin-like proteins"/>
    <property type="match status" value="1"/>
</dbReference>
<dbReference type="EMBL" id="DXBR01000034">
    <property type="protein sequence ID" value="HIZ38819.1"/>
    <property type="molecule type" value="Genomic_DNA"/>
</dbReference>
<dbReference type="SUPFAM" id="SSF102712">
    <property type="entry name" value="JAB1/MPN domain"/>
    <property type="match status" value="1"/>
</dbReference>
<evidence type="ECO:0000259" key="1">
    <source>
        <dbReference type="Pfam" id="PF00899"/>
    </source>
</evidence>
<dbReference type="Gene3D" id="3.40.140.10">
    <property type="entry name" value="Cytidine Deaminase, domain 2"/>
    <property type="match status" value="1"/>
</dbReference>
<feature type="domain" description="THIF-type NAD/FAD binding fold" evidence="1">
    <location>
        <begin position="338"/>
        <end position="406"/>
    </location>
</feature>
<dbReference type="Gene3D" id="3.40.50.720">
    <property type="entry name" value="NAD(P)-binding Rossmann-like Domain"/>
    <property type="match status" value="1"/>
</dbReference>
<comment type="caution">
    <text evidence="2">The sequence shown here is derived from an EMBL/GenBank/DDBJ whole genome shotgun (WGS) entry which is preliminary data.</text>
</comment>
<keyword evidence="2" id="KW-0548">Nucleotidyltransferase</keyword>
<dbReference type="Proteomes" id="UP000824049">
    <property type="component" value="Unassembled WGS sequence"/>
</dbReference>
<protein>
    <submittedName>
        <fullName evidence="2">ThiF family adenylyltransferase</fullName>
    </submittedName>
</protein>
<accession>A0A9D2EJG2</accession>
<name>A0A9D2EJG2_9FIRM</name>
<gene>
    <name evidence="2" type="ORF">H9968_02685</name>
</gene>
<dbReference type="InterPro" id="IPR035985">
    <property type="entry name" value="Ubiquitin-activating_enz"/>
</dbReference>
<dbReference type="Pfam" id="PF00899">
    <property type="entry name" value="ThiF"/>
    <property type="match status" value="1"/>
</dbReference>
<sequence length="714" mass="81704">MTNTIFDSYEFTKIAAGSEETTKYASLIESVGENKSMTMLDLYVSPSVSGLFIHVLLSISIPSRGVFDGMDIKNKEEILIFVKDNYPYSAPAVLFVRNDFPTESIPHLNSGVSNTPIKRLNPCLCRVDIDEWFWQNGPDAYCDRVNAWFSDLVNGQLIKEDGFEVRRQENTSGIVEVNFDFLERTIESFGKDRGYVFLAMGTRGGKYFKVSDHEYRPSEKKEFPCMFVFDRTNVISKYNSTPLETGKDLRSFPCETRIAHGLRRFRAKFYKANQKIDKVMVILAVKRPSQVIGSFSEYEFITVLMHYNFETNPDIYNCPIEEMLTISSASHEMIERLSGTESIKKEPLNIFGCGALGSNIAMNLFRMGYIEQKLYDEDILYPHNLIRHFESNGSFIGLPKSLIMAYEMGGILGKKVEYHQEDILKIDDLKEGIIVDSTASKRILYWELQNKKIRNRILRSEIYMNGKLGISLFEGKEKNPDLMDMQIQLYKKALSNQAISQWLNYEEEENMPFHIGVGCSSDTMVLDAATISNHASIVPHLLKKYACSDRGMICLNFFDGDDFSNNHIEIYEATEMVVSQVDDWTIHIEAEIQAKVSNYLNESKENAGLWIGMVDEKLHRITVVDTYIPPDNKRQKKNVTMGKQGVLEYIKDIATKTNGLLQYVGEWHTHIIGNGRPSSIDLKTFAETKPSNIAFLMTIFAPLKTRHWVIQEKE</sequence>
<dbReference type="GO" id="GO:0008641">
    <property type="term" value="F:ubiquitin-like modifier activating enzyme activity"/>
    <property type="evidence" value="ECO:0007669"/>
    <property type="project" value="InterPro"/>
</dbReference>
<keyword evidence="2" id="KW-0808">Transferase</keyword>
<reference evidence="2" key="1">
    <citation type="journal article" date="2021" name="PeerJ">
        <title>Extensive microbial diversity within the chicken gut microbiome revealed by metagenomics and culture.</title>
        <authorList>
            <person name="Gilroy R."/>
            <person name="Ravi A."/>
            <person name="Getino M."/>
            <person name="Pursley I."/>
            <person name="Horton D.L."/>
            <person name="Alikhan N.F."/>
            <person name="Baker D."/>
            <person name="Gharbi K."/>
            <person name="Hall N."/>
            <person name="Watson M."/>
            <person name="Adriaenssens E.M."/>
            <person name="Foster-Nyarko E."/>
            <person name="Jarju S."/>
            <person name="Secka A."/>
            <person name="Antonio M."/>
            <person name="Oren A."/>
            <person name="Chaudhuri R.R."/>
            <person name="La Ragione R."/>
            <person name="Hildebrand F."/>
            <person name="Pallen M.J."/>
        </authorList>
    </citation>
    <scope>NUCLEOTIDE SEQUENCE</scope>
    <source>
        <strain evidence="2">CHK179-28034</strain>
    </source>
</reference>
<organism evidence="2 3">
    <name type="scientific">Candidatus Anaerobutyricum stercoris</name>
    <dbReference type="NCBI Taxonomy" id="2838457"/>
    <lineage>
        <taxon>Bacteria</taxon>
        <taxon>Bacillati</taxon>
        <taxon>Bacillota</taxon>
        <taxon>Clostridia</taxon>
        <taxon>Lachnospirales</taxon>
        <taxon>Lachnospiraceae</taxon>
        <taxon>Anaerobutyricum</taxon>
    </lineage>
</organism>
<dbReference type="GO" id="GO:0016779">
    <property type="term" value="F:nucleotidyltransferase activity"/>
    <property type="evidence" value="ECO:0007669"/>
    <property type="project" value="UniProtKB-KW"/>
</dbReference>
<dbReference type="InterPro" id="IPR032865">
    <property type="entry name" value="Prok-E2_A"/>
</dbReference>
<dbReference type="InterPro" id="IPR000594">
    <property type="entry name" value="ThiF_NAD_FAD-bd"/>
</dbReference>